<dbReference type="InterPro" id="IPR007694">
    <property type="entry name" value="DNA_helicase_DnaB-like_C"/>
</dbReference>
<reference evidence="2" key="1">
    <citation type="submission" date="2019-03" db="EMBL/GenBank/DDBJ databases">
        <title>Improved annotation for the trematode Fasciola hepatica.</title>
        <authorList>
            <person name="Choi Y.-J."/>
            <person name="Martin J."/>
            <person name="Mitreva M."/>
        </authorList>
    </citation>
    <scope>NUCLEOTIDE SEQUENCE [LARGE SCALE GENOMIC DNA]</scope>
</reference>
<proteinExistence type="predicted"/>
<sequence>MRIVRFDGDLFKKTINEIVRVTELQGVPWTRFSELNRLLKGFRPHEMTVLSGHTGVGKTTFLCEYSLDLAENGVNTMWGSFEMPLRKLCRTLIHQYAGEVLSPSAPDRVISWASMFNQKVPMCFMNFHGSQTEVDVFKTMEEGVQEFGVEHIIIDNLQFLLGSSGNTFEERFQRQDRFVQKLRSFASHKGAHLTIVVHPRKEDFDRRLSISSLYGGGKIAQEADNILLLQTENNTAYPRKFLQVVKNRYDGTLGTLDLVFHKDRLSYRPRSLDLIVPAVARTTVGARQNR</sequence>
<dbReference type="GO" id="GO:0005739">
    <property type="term" value="C:mitochondrion"/>
    <property type="evidence" value="ECO:0007669"/>
    <property type="project" value="TreeGrafter"/>
</dbReference>
<comment type="caution">
    <text evidence="2">The sequence shown here is derived from an EMBL/GenBank/DDBJ whole genome shotgun (WGS) entry which is preliminary data.</text>
</comment>
<organism evidence="2 3">
    <name type="scientific">Fasciola hepatica</name>
    <name type="common">Liver fluke</name>
    <dbReference type="NCBI Taxonomy" id="6192"/>
    <lineage>
        <taxon>Eukaryota</taxon>
        <taxon>Metazoa</taxon>
        <taxon>Spiralia</taxon>
        <taxon>Lophotrochozoa</taxon>
        <taxon>Platyhelminthes</taxon>
        <taxon>Trematoda</taxon>
        <taxon>Digenea</taxon>
        <taxon>Plagiorchiida</taxon>
        <taxon>Echinostomata</taxon>
        <taxon>Echinostomatoidea</taxon>
        <taxon>Fasciolidae</taxon>
        <taxon>Fasciola</taxon>
    </lineage>
</organism>
<gene>
    <name evidence="2" type="ORF">D915_004608</name>
</gene>
<dbReference type="GO" id="GO:0043139">
    <property type="term" value="F:5'-3' DNA helicase activity"/>
    <property type="evidence" value="ECO:0007669"/>
    <property type="project" value="InterPro"/>
</dbReference>
<dbReference type="GO" id="GO:0005524">
    <property type="term" value="F:ATP binding"/>
    <property type="evidence" value="ECO:0007669"/>
    <property type="project" value="InterPro"/>
</dbReference>
<evidence type="ECO:0000313" key="3">
    <source>
        <dbReference type="Proteomes" id="UP000230066"/>
    </source>
</evidence>
<feature type="domain" description="SF4 helicase" evidence="1">
    <location>
        <begin position="21"/>
        <end position="274"/>
    </location>
</feature>
<dbReference type="InterPro" id="IPR027032">
    <property type="entry name" value="Twinkle-like"/>
</dbReference>
<accession>A0A4E0RTD0</accession>
<evidence type="ECO:0000259" key="1">
    <source>
        <dbReference type="PROSITE" id="PS51199"/>
    </source>
</evidence>
<evidence type="ECO:0000313" key="2">
    <source>
        <dbReference type="EMBL" id="THD24568.1"/>
    </source>
</evidence>
<dbReference type="EMBL" id="JXXN02001533">
    <property type="protein sequence ID" value="THD24568.1"/>
    <property type="molecule type" value="Genomic_DNA"/>
</dbReference>
<dbReference type="PANTHER" id="PTHR12873:SF0">
    <property type="entry name" value="TWINKLE MTDNA HELICASE"/>
    <property type="match status" value="1"/>
</dbReference>
<dbReference type="InterPro" id="IPR027417">
    <property type="entry name" value="P-loop_NTPase"/>
</dbReference>
<dbReference type="SUPFAM" id="SSF52540">
    <property type="entry name" value="P-loop containing nucleoside triphosphate hydrolases"/>
    <property type="match status" value="1"/>
</dbReference>
<name>A0A4E0RTD0_FASHE</name>
<dbReference type="Gene3D" id="3.40.50.300">
    <property type="entry name" value="P-loop containing nucleotide triphosphate hydrolases"/>
    <property type="match status" value="1"/>
</dbReference>
<dbReference type="Pfam" id="PF13481">
    <property type="entry name" value="AAA_25"/>
    <property type="match status" value="1"/>
</dbReference>
<dbReference type="PROSITE" id="PS51199">
    <property type="entry name" value="SF4_HELICASE"/>
    <property type="match status" value="1"/>
</dbReference>
<keyword evidence="3" id="KW-1185">Reference proteome</keyword>
<dbReference type="Proteomes" id="UP000230066">
    <property type="component" value="Unassembled WGS sequence"/>
</dbReference>
<dbReference type="PANTHER" id="PTHR12873">
    <property type="entry name" value="T7-LIKE MITOCHONDRIAL DNA HELICASE"/>
    <property type="match status" value="1"/>
</dbReference>
<dbReference type="GO" id="GO:0006264">
    <property type="term" value="P:mitochondrial DNA replication"/>
    <property type="evidence" value="ECO:0007669"/>
    <property type="project" value="TreeGrafter"/>
</dbReference>
<dbReference type="AlphaFoldDB" id="A0A4E0RTD0"/>
<dbReference type="GO" id="GO:0003697">
    <property type="term" value="F:single-stranded DNA binding"/>
    <property type="evidence" value="ECO:0007669"/>
    <property type="project" value="InterPro"/>
</dbReference>
<protein>
    <submittedName>
        <fullName evidence="2">Twinkle protein mitochondrial</fullName>
    </submittedName>
</protein>